<gene>
    <name evidence="2" type="primary">221</name>
    <name evidence="2" type="ORF">SEA_SKOG_220</name>
</gene>
<keyword evidence="3" id="KW-1185">Reference proteome</keyword>
<dbReference type="KEGG" id="vg:64766702"/>
<evidence type="ECO:0000256" key="1">
    <source>
        <dbReference type="SAM" id="MobiDB-lite"/>
    </source>
</evidence>
<feature type="region of interest" description="Disordered" evidence="1">
    <location>
        <begin position="1"/>
        <end position="21"/>
    </location>
</feature>
<organism evidence="2 3">
    <name type="scientific">Gordonia phage Skog</name>
    <dbReference type="NCBI Taxonomy" id="2704033"/>
    <lineage>
        <taxon>Viruses</taxon>
        <taxon>Duplodnaviria</taxon>
        <taxon>Heunggongvirae</taxon>
        <taxon>Uroviricota</taxon>
        <taxon>Caudoviricetes</taxon>
        <taxon>Skogvirus</taxon>
        <taxon>Skogvirus Skog</taxon>
    </lineage>
</organism>
<accession>A0A6G6XJU6</accession>
<evidence type="ECO:0000313" key="3">
    <source>
        <dbReference type="Proteomes" id="UP000503093"/>
    </source>
</evidence>
<reference evidence="2 3" key="1">
    <citation type="submission" date="2020-01" db="EMBL/GenBank/DDBJ databases">
        <authorList>
            <person name="Alvaro L.E."/>
            <person name="Baker K.N."/>
            <person name="Baxter I.S."/>
            <person name="Brown M.R."/>
            <person name="Driscoll K.D."/>
            <person name="Elrubaie J.M."/>
            <person name="Feith S.L."/>
            <person name="Indihar D.F."/>
            <person name="Knoch V.T."/>
            <person name="Koirtyohann K.M."/>
            <person name="Kratz M.A."/>
            <person name="Lear A.H."/>
            <person name="Lindblom K.E."/>
            <person name="Marcus E.R."/>
            <person name="Murphy M.E."/>
            <person name="Sensor R."/>
            <person name="Sherman S.J."/>
            <person name="Swift V.R."/>
            <person name="White K.E."/>
            <person name="Wills S.J."/>
            <person name="Gatt S.M."/>
            <person name="Lohbauer S.A."/>
            <person name="Power T.R."/>
            <person name="Rosales K.A."/>
            <person name="Sisson B.M."/>
            <person name="Isern S."/>
            <person name="Michael S.F."/>
            <person name="Sunnen C.N."/>
            <person name="Garlena R.A."/>
            <person name="Russell D.A."/>
            <person name="Pope W.H."/>
            <person name="Jacobs-Sera D."/>
            <person name="Hatfull G.F."/>
        </authorList>
    </citation>
    <scope>NUCLEOTIDE SEQUENCE [LARGE SCALE GENOMIC DNA]</scope>
</reference>
<dbReference type="GeneID" id="64766702"/>
<name>A0A6G6XJU6_9CAUD</name>
<dbReference type="Proteomes" id="UP000503093">
    <property type="component" value="Segment"/>
</dbReference>
<protein>
    <submittedName>
        <fullName evidence="2">Uncharacterized protein</fullName>
    </submittedName>
</protein>
<dbReference type="InterPro" id="IPR055660">
    <property type="entry name" value="DUF7236"/>
</dbReference>
<feature type="compositionally biased region" description="Basic and acidic residues" evidence="1">
    <location>
        <begin position="1"/>
        <end position="10"/>
    </location>
</feature>
<dbReference type="Pfam" id="PF23883">
    <property type="entry name" value="DUF7236"/>
    <property type="match status" value="1"/>
</dbReference>
<dbReference type="EMBL" id="MN908687">
    <property type="protein sequence ID" value="QIG58372.1"/>
    <property type="molecule type" value="Genomic_DNA"/>
</dbReference>
<proteinExistence type="predicted"/>
<sequence length="106" mass="11930">MSLAGDHDQTADDGEQALTPRLGSVRMGVDFDLETLADEFLRESRQGLTRLADKQDYLTAEQLDLRRGREVYNSNGVPDVHISSGLYRRAYNPLAGKRPTRNSYDD</sequence>
<evidence type="ECO:0000313" key="2">
    <source>
        <dbReference type="EMBL" id="QIG58372.1"/>
    </source>
</evidence>
<dbReference type="RefSeq" id="YP_010059470.1">
    <property type="nucleotide sequence ID" value="NC_054725.1"/>
</dbReference>